<dbReference type="Gene3D" id="2.30.29.30">
    <property type="entry name" value="Pleckstrin-homology domain (PH domain)/Phosphotyrosine-binding domain (PTB)"/>
    <property type="match status" value="1"/>
</dbReference>
<comment type="caution">
    <text evidence="2">The sequence shown here is derived from an EMBL/GenBank/DDBJ whole genome shotgun (WGS) entry which is preliminary data.</text>
</comment>
<reference evidence="2 3" key="1">
    <citation type="submission" date="2023-05" db="EMBL/GenBank/DDBJ databases">
        <title>B98-5 Cell Line De Novo Hybrid Assembly: An Optical Mapping Approach.</title>
        <authorList>
            <person name="Kananen K."/>
            <person name="Auerbach J.A."/>
            <person name="Kautto E."/>
            <person name="Blachly J.S."/>
        </authorList>
    </citation>
    <scope>NUCLEOTIDE SEQUENCE [LARGE SCALE GENOMIC DNA]</scope>
    <source>
        <strain evidence="2">B95-8</strain>
        <tissue evidence="2">Cell line</tissue>
    </source>
</reference>
<dbReference type="EMBL" id="JASSZA010000015">
    <property type="protein sequence ID" value="KAK2092614.1"/>
    <property type="molecule type" value="Genomic_DNA"/>
</dbReference>
<name>A0ABQ9U6D6_SAGOE</name>
<keyword evidence="3" id="KW-1185">Reference proteome</keyword>
<dbReference type="Proteomes" id="UP001266305">
    <property type="component" value="Unassembled WGS sequence"/>
</dbReference>
<feature type="domain" description="PH" evidence="1">
    <location>
        <begin position="1"/>
        <end position="74"/>
    </location>
</feature>
<accession>A0ABQ9U6D6</accession>
<dbReference type="PROSITE" id="PS50003">
    <property type="entry name" value="PH_DOMAIN"/>
    <property type="match status" value="1"/>
</dbReference>
<dbReference type="InterPro" id="IPR001849">
    <property type="entry name" value="PH_domain"/>
</dbReference>
<dbReference type="SUPFAM" id="SSF50729">
    <property type="entry name" value="PH domain-like"/>
    <property type="match status" value="1"/>
</dbReference>
<organism evidence="2 3">
    <name type="scientific">Saguinus oedipus</name>
    <name type="common">Cotton-top tamarin</name>
    <name type="synonym">Oedipomidas oedipus</name>
    <dbReference type="NCBI Taxonomy" id="9490"/>
    <lineage>
        <taxon>Eukaryota</taxon>
        <taxon>Metazoa</taxon>
        <taxon>Chordata</taxon>
        <taxon>Craniata</taxon>
        <taxon>Vertebrata</taxon>
        <taxon>Euteleostomi</taxon>
        <taxon>Mammalia</taxon>
        <taxon>Eutheria</taxon>
        <taxon>Euarchontoglires</taxon>
        <taxon>Primates</taxon>
        <taxon>Haplorrhini</taxon>
        <taxon>Platyrrhini</taxon>
        <taxon>Cebidae</taxon>
        <taxon>Callitrichinae</taxon>
        <taxon>Saguinus</taxon>
    </lineage>
</organism>
<proteinExistence type="predicted"/>
<evidence type="ECO:0000313" key="2">
    <source>
        <dbReference type="EMBL" id="KAK2092614.1"/>
    </source>
</evidence>
<evidence type="ECO:0000259" key="1">
    <source>
        <dbReference type="PROSITE" id="PS50003"/>
    </source>
</evidence>
<dbReference type="InterPro" id="IPR011993">
    <property type="entry name" value="PH-like_dom_sf"/>
</dbReference>
<evidence type="ECO:0000313" key="3">
    <source>
        <dbReference type="Proteomes" id="UP001266305"/>
    </source>
</evidence>
<protein>
    <recommendedName>
        <fullName evidence="1">PH domain-containing protein</fullName>
    </recommendedName>
</protein>
<sequence>MAPECPFSSLAPSNSHKASPSFTRWDDLFLNHPVIRPSALPTRRNRMGQDSYVLMASSQAEMEEWVKFLRRVAGIPSGGNVGLKGTNDLSYGPSR</sequence>
<gene>
    <name evidence="2" type="ORF">P7K49_029142</name>
</gene>